<feature type="compositionally biased region" description="Polar residues" evidence="2">
    <location>
        <begin position="55"/>
        <end position="64"/>
    </location>
</feature>
<evidence type="ECO:0000313" key="4">
    <source>
        <dbReference type="Proteomes" id="UP000054558"/>
    </source>
</evidence>
<dbReference type="EMBL" id="DF237187">
    <property type="protein sequence ID" value="GAQ85506.1"/>
    <property type="molecule type" value="Genomic_DNA"/>
</dbReference>
<evidence type="ECO:0000256" key="1">
    <source>
        <dbReference type="SAM" id="Coils"/>
    </source>
</evidence>
<sequence length="363" mass="40267">MTKLLRHLAIELDLDSDLDIGSMDGGSELDDRELDQPEEALKKRPGEKDMLRSPSEGSDSSVTSAFLTQSFQDERARLARRIQDLEIENGRLRSERDKARVEKERMRAVADTERDLYGEHILILTQELADTQVRCSNLDKQISHAGPSPRAFPLDLRKDFVPIQKYLELEHQAVVALQWSLSAKQVNSLRTVRGHDHPPNPWLPSDPPFGSYCVTWFMRGRCRLSSEQGPNSPTGPGSSTPRLPAARIPSGANGHPFPPGQLAIAGGPRPEYNGRSEFPPHDHHGFHSELRQGPWDSQRGGAVKQGPGGGYPSQGGFQGSLSCEDGANCAHPETHRCFECGGRHGTNPHRILLWRMGKYGPPY</sequence>
<evidence type="ECO:0000313" key="3">
    <source>
        <dbReference type="EMBL" id="GAQ85506.1"/>
    </source>
</evidence>
<proteinExistence type="predicted"/>
<accession>A0A1Y1I9Y6</accession>
<reference evidence="3 4" key="1">
    <citation type="journal article" date="2014" name="Nat. Commun.">
        <title>Klebsormidium flaccidum genome reveals primary factors for plant terrestrial adaptation.</title>
        <authorList>
            <person name="Hori K."/>
            <person name="Maruyama F."/>
            <person name="Fujisawa T."/>
            <person name="Togashi T."/>
            <person name="Yamamoto N."/>
            <person name="Seo M."/>
            <person name="Sato S."/>
            <person name="Yamada T."/>
            <person name="Mori H."/>
            <person name="Tajima N."/>
            <person name="Moriyama T."/>
            <person name="Ikeuchi M."/>
            <person name="Watanabe M."/>
            <person name="Wada H."/>
            <person name="Kobayashi K."/>
            <person name="Saito M."/>
            <person name="Masuda T."/>
            <person name="Sasaki-Sekimoto Y."/>
            <person name="Mashiguchi K."/>
            <person name="Awai K."/>
            <person name="Shimojima M."/>
            <person name="Masuda S."/>
            <person name="Iwai M."/>
            <person name="Nobusawa T."/>
            <person name="Narise T."/>
            <person name="Kondo S."/>
            <person name="Saito H."/>
            <person name="Sato R."/>
            <person name="Murakawa M."/>
            <person name="Ihara Y."/>
            <person name="Oshima-Yamada Y."/>
            <person name="Ohtaka K."/>
            <person name="Satoh M."/>
            <person name="Sonobe K."/>
            <person name="Ishii M."/>
            <person name="Ohtani R."/>
            <person name="Kanamori-Sato M."/>
            <person name="Honoki R."/>
            <person name="Miyazaki D."/>
            <person name="Mochizuki H."/>
            <person name="Umetsu J."/>
            <person name="Higashi K."/>
            <person name="Shibata D."/>
            <person name="Kamiya Y."/>
            <person name="Sato N."/>
            <person name="Nakamura Y."/>
            <person name="Tabata S."/>
            <person name="Ida S."/>
            <person name="Kurokawa K."/>
            <person name="Ohta H."/>
        </authorList>
    </citation>
    <scope>NUCLEOTIDE SEQUENCE [LARGE SCALE GENOMIC DNA]</scope>
    <source>
        <strain evidence="3 4">NIES-2285</strain>
    </source>
</reference>
<keyword evidence="4" id="KW-1185">Reference proteome</keyword>
<protein>
    <submittedName>
        <fullName evidence="3">Uncharacterized protein</fullName>
    </submittedName>
</protein>
<dbReference type="AlphaFoldDB" id="A0A1Y1I9Y6"/>
<feature type="compositionally biased region" description="Gly residues" evidence="2">
    <location>
        <begin position="306"/>
        <end position="317"/>
    </location>
</feature>
<feature type="coiled-coil region" evidence="1">
    <location>
        <begin position="68"/>
        <end position="102"/>
    </location>
</feature>
<name>A0A1Y1I9Y6_KLENI</name>
<feature type="region of interest" description="Disordered" evidence="2">
    <location>
        <begin position="225"/>
        <end position="317"/>
    </location>
</feature>
<feature type="compositionally biased region" description="Low complexity" evidence="2">
    <location>
        <begin position="229"/>
        <end position="241"/>
    </location>
</feature>
<gene>
    <name evidence="3" type="ORF">KFL_002380180</name>
</gene>
<keyword evidence="1" id="KW-0175">Coiled coil</keyword>
<feature type="region of interest" description="Disordered" evidence="2">
    <location>
        <begin position="23"/>
        <end position="64"/>
    </location>
</feature>
<organism evidence="3 4">
    <name type="scientific">Klebsormidium nitens</name>
    <name type="common">Green alga</name>
    <name type="synonym">Ulothrix nitens</name>
    <dbReference type="NCBI Taxonomy" id="105231"/>
    <lineage>
        <taxon>Eukaryota</taxon>
        <taxon>Viridiplantae</taxon>
        <taxon>Streptophyta</taxon>
        <taxon>Klebsormidiophyceae</taxon>
        <taxon>Klebsormidiales</taxon>
        <taxon>Klebsormidiaceae</taxon>
        <taxon>Klebsormidium</taxon>
    </lineage>
</organism>
<feature type="compositionally biased region" description="Basic and acidic residues" evidence="2">
    <location>
        <begin position="272"/>
        <end position="290"/>
    </location>
</feature>
<evidence type="ECO:0000256" key="2">
    <source>
        <dbReference type="SAM" id="MobiDB-lite"/>
    </source>
</evidence>
<feature type="compositionally biased region" description="Basic and acidic residues" evidence="2">
    <location>
        <begin position="39"/>
        <end position="51"/>
    </location>
</feature>
<feature type="compositionally biased region" description="Acidic residues" evidence="2">
    <location>
        <begin position="27"/>
        <end position="38"/>
    </location>
</feature>
<dbReference type="Proteomes" id="UP000054558">
    <property type="component" value="Unassembled WGS sequence"/>
</dbReference>